<name>A0ACD5VXG7_AVESA</name>
<reference evidence="1" key="1">
    <citation type="submission" date="2021-05" db="EMBL/GenBank/DDBJ databases">
        <authorList>
            <person name="Scholz U."/>
            <person name="Mascher M."/>
            <person name="Fiebig A."/>
        </authorList>
    </citation>
    <scope>NUCLEOTIDE SEQUENCE [LARGE SCALE GENOMIC DNA]</scope>
</reference>
<proteinExistence type="predicted"/>
<reference evidence="1" key="2">
    <citation type="submission" date="2025-09" db="UniProtKB">
        <authorList>
            <consortium name="EnsemblPlants"/>
        </authorList>
    </citation>
    <scope>IDENTIFICATION</scope>
</reference>
<evidence type="ECO:0000313" key="2">
    <source>
        <dbReference type="Proteomes" id="UP001732700"/>
    </source>
</evidence>
<protein>
    <submittedName>
        <fullName evidence="1">Uncharacterized protein</fullName>
    </submittedName>
</protein>
<dbReference type="Proteomes" id="UP001732700">
    <property type="component" value="Chromosome 3D"/>
</dbReference>
<evidence type="ECO:0000313" key="1">
    <source>
        <dbReference type="EnsemblPlants" id="AVESA.00010b.r2.3DG0540240.1.CDS"/>
    </source>
</evidence>
<organism evidence="1 2">
    <name type="scientific">Avena sativa</name>
    <name type="common">Oat</name>
    <dbReference type="NCBI Taxonomy" id="4498"/>
    <lineage>
        <taxon>Eukaryota</taxon>
        <taxon>Viridiplantae</taxon>
        <taxon>Streptophyta</taxon>
        <taxon>Embryophyta</taxon>
        <taxon>Tracheophyta</taxon>
        <taxon>Spermatophyta</taxon>
        <taxon>Magnoliopsida</taxon>
        <taxon>Liliopsida</taxon>
        <taxon>Poales</taxon>
        <taxon>Poaceae</taxon>
        <taxon>BOP clade</taxon>
        <taxon>Pooideae</taxon>
        <taxon>Poodae</taxon>
        <taxon>Poeae</taxon>
        <taxon>Poeae Chloroplast Group 1 (Aveneae type)</taxon>
        <taxon>Aveninae</taxon>
        <taxon>Avena</taxon>
    </lineage>
</organism>
<sequence>MPLPSSPSGSSRAVPDLPSHTRSGSSKIPPELIQDLIPEILVRIPPDDPACLVRASLACEPWRRLLTNPGFLHRYRALHRTPPILGFLCNVNNVSGPAARFVSTSSFRPAAPDDRYYWHVLAAAHGRVLFHTITYNKCLVVWDPVTDQQWWVPTPVLPLLTTDYFHAAVFCAHASAGCNHLDCHGGPFRVAFVAINELGYTFARLYSSETGEWSEQIQIEEQVVIDRQPTILLGNSVYFACNAAVMPGILEYNMAKGELSLIEPPLLHRNQMGTILIRTEAGMLGFAGIHESRLHLWSREVDPHGIVAWAPHKAIELKTLLLARPKITPHVLGFAEGVGIIFVRLNSGVFSIELKSGNTKKVPYPGRICELRLGKTLKLFPYTCFCTPDRCNMKISTAC</sequence>
<keyword evidence="2" id="KW-1185">Reference proteome</keyword>
<accession>A0ACD5VXG7</accession>
<dbReference type="EnsemblPlants" id="AVESA.00010b.r2.3DG0540240.1">
    <property type="protein sequence ID" value="AVESA.00010b.r2.3DG0540240.1.CDS"/>
    <property type="gene ID" value="AVESA.00010b.r2.3DG0540240"/>
</dbReference>